<evidence type="ECO:0000256" key="11">
    <source>
        <dbReference type="RuleBase" id="RU362119"/>
    </source>
</evidence>
<dbReference type="PANTHER" id="PTHR11575">
    <property type="entry name" value="5'-NUCLEOTIDASE-RELATED"/>
    <property type="match status" value="1"/>
</dbReference>
<proteinExistence type="inferred from homology"/>
<dbReference type="Proteomes" id="UP000484076">
    <property type="component" value="Unassembled WGS sequence"/>
</dbReference>
<evidence type="ECO:0000256" key="10">
    <source>
        <dbReference type="ARBA" id="ARBA00023268"/>
    </source>
</evidence>
<dbReference type="InterPro" id="IPR036907">
    <property type="entry name" value="5'-Nucleotdase_C_sf"/>
</dbReference>
<evidence type="ECO:0000259" key="13">
    <source>
        <dbReference type="Pfam" id="PF02872"/>
    </source>
</evidence>
<evidence type="ECO:0000256" key="9">
    <source>
        <dbReference type="ARBA" id="ARBA00022801"/>
    </source>
</evidence>
<dbReference type="GO" id="GO:0046872">
    <property type="term" value="F:metal ion binding"/>
    <property type="evidence" value="ECO:0007669"/>
    <property type="project" value="UniProtKB-KW"/>
</dbReference>
<comment type="catalytic activity">
    <reaction evidence="2">
        <text>a nucleoside 2',3'-cyclic phosphate + H2O = a nucleoside 3'-phosphate + H(+)</text>
        <dbReference type="Rhea" id="RHEA:19621"/>
        <dbReference type="ChEBI" id="CHEBI:15377"/>
        <dbReference type="ChEBI" id="CHEBI:15378"/>
        <dbReference type="ChEBI" id="CHEBI:66949"/>
        <dbReference type="ChEBI" id="CHEBI:66954"/>
        <dbReference type="EC" id="3.1.4.16"/>
    </reaction>
</comment>
<dbReference type="GO" id="GO:0000166">
    <property type="term" value="F:nucleotide binding"/>
    <property type="evidence" value="ECO:0007669"/>
    <property type="project" value="UniProtKB-KW"/>
</dbReference>
<dbReference type="NCBIfam" id="NF006938">
    <property type="entry name" value="PRK09420.1"/>
    <property type="match status" value="1"/>
</dbReference>
<evidence type="ECO:0000256" key="6">
    <source>
        <dbReference type="ARBA" id="ARBA00022723"/>
    </source>
</evidence>
<dbReference type="Pfam" id="PF00149">
    <property type="entry name" value="Metallophos"/>
    <property type="match status" value="1"/>
</dbReference>
<dbReference type="GO" id="GO:0030288">
    <property type="term" value="C:outer membrane-bounded periplasmic space"/>
    <property type="evidence" value="ECO:0007669"/>
    <property type="project" value="TreeGrafter"/>
</dbReference>
<evidence type="ECO:0000256" key="4">
    <source>
        <dbReference type="ARBA" id="ARBA00004196"/>
    </source>
</evidence>
<dbReference type="Pfam" id="PF02872">
    <property type="entry name" value="5_nucleotid_C"/>
    <property type="match status" value="1"/>
</dbReference>
<feature type="domain" description="5'-Nucleotidase C-terminal" evidence="13">
    <location>
        <begin position="371"/>
        <end position="548"/>
    </location>
</feature>
<dbReference type="GO" id="GO:0009166">
    <property type="term" value="P:nucleotide catabolic process"/>
    <property type="evidence" value="ECO:0007669"/>
    <property type="project" value="InterPro"/>
</dbReference>
<reference evidence="14" key="1">
    <citation type="submission" date="2020-05" db="EMBL/GenBank/DDBJ databases">
        <title>Fertoebacter nigrum gen. nov., sp. nov., a new member of the family Rhodobacteraceae.</title>
        <authorList>
            <person name="Szuroczki S."/>
            <person name="Abbaszade G."/>
            <person name="Buni D."/>
            <person name="Schumann P."/>
            <person name="Toth E."/>
        </authorList>
    </citation>
    <scope>NUCLEOTIDE SEQUENCE</scope>
    <source>
        <strain evidence="14">RG-N-1a</strain>
    </source>
</reference>
<keyword evidence="10" id="KW-0511">Multifunctional enzyme</keyword>
<evidence type="ECO:0000256" key="3">
    <source>
        <dbReference type="ARBA" id="ARBA00001968"/>
    </source>
</evidence>
<evidence type="ECO:0000256" key="2">
    <source>
        <dbReference type="ARBA" id="ARBA00001730"/>
    </source>
</evidence>
<feature type="domain" description="Calcineurin-like phosphoesterase" evidence="12">
    <location>
        <begin position="18"/>
        <end position="255"/>
    </location>
</feature>
<dbReference type="InterPro" id="IPR006179">
    <property type="entry name" value="5_nucleotidase/apyrase"/>
</dbReference>
<evidence type="ECO:0000259" key="12">
    <source>
        <dbReference type="Pfam" id="PF00149"/>
    </source>
</evidence>
<dbReference type="SUPFAM" id="SSF55816">
    <property type="entry name" value="5'-nucleotidase (syn. UDP-sugar hydrolase), C-terminal domain"/>
    <property type="match status" value="1"/>
</dbReference>
<evidence type="ECO:0000313" key="14">
    <source>
        <dbReference type="EMBL" id="NUB44721.1"/>
    </source>
</evidence>
<comment type="catalytic activity">
    <reaction evidence="1">
        <text>a ribonucleoside 3'-phosphate + H2O = a ribonucleoside + phosphate</text>
        <dbReference type="Rhea" id="RHEA:10144"/>
        <dbReference type="ChEBI" id="CHEBI:13197"/>
        <dbReference type="ChEBI" id="CHEBI:15377"/>
        <dbReference type="ChEBI" id="CHEBI:18254"/>
        <dbReference type="ChEBI" id="CHEBI:43474"/>
        <dbReference type="EC" id="3.1.3.6"/>
    </reaction>
</comment>
<dbReference type="InterPro" id="IPR008334">
    <property type="entry name" value="5'-Nucleotdase_C"/>
</dbReference>
<dbReference type="AlphaFoldDB" id="A0A8X8KPB8"/>
<organism evidence="14 15">
    <name type="scientific">Fertoeibacter niger</name>
    <dbReference type="NCBI Taxonomy" id="2656921"/>
    <lineage>
        <taxon>Bacteria</taxon>
        <taxon>Pseudomonadati</taxon>
        <taxon>Pseudomonadota</taxon>
        <taxon>Alphaproteobacteria</taxon>
        <taxon>Rhodobacterales</taxon>
        <taxon>Paracoccaceae</taxon>
        <taxon>Fertoeibacter</taxon>
    </lineage>
</organism>
<evidence type="ECO:0000256" key="7">
    <source>
        <dbReference type="ARBA" id="ARBA00022729"/>
    </source>
</evidence>
<comment type="similarity">
    <text evidence="5 11">Belongs to the 5'-nucleotidase family.</text>
</comment>
<keyword evidence="9 11" id="KW-0378">Hydrolase</keyword>
<name>A0A8X8KPB8_9RHOB</name>
<dbReference type="GO" id="GO:0008663">
    <property type="term" value="F:2',3'-cyclic-nucleotide 2'-phosphodiesterase activity"/>
    <property type="evidence" value="ECO:0007669"/>
    <property type="project" value="UniProtKB-EC"/>
</dbReference>
<dbReference type="PANTHER" id="PTHR11575:SF6">
    <property type="entry name" value="2',3'-CYCLIC-NUCLEOTIDE 2'-PHOSPHODIESTERASE_3'-NUCLEOTIDASE"/>
    <property type="match status" value="1"/>
</dbReference>
<dbReference type="Gene3D" id="3.60.21.10">
    <property type="match status" value="1"/>
</dbReference>
<comment type="subcellular location">
    <subcellularLocation>
        <location evidence="4">Cell envelope</location>
    </subcellularLocation>
</comment>
<evidence type="ECO:0000256" key="8">
    <source>
        <dbReference type="ARBA" id="ARBA00022741"/>
    </source>
</evidence>
<dbReference type="EMBL" id="WHUT02000005">
    <property type="protein sequence ID" value="NUB44721.1"/>
    <property type="molecule type" value="Genomic_DNA"/>
</dbReference>
<dbReference type="SUPFAM" id="SSF56300">
    <property type="entry name" value="Metallo-dependent phosphatases"/>
    <property type="match status" value="1"/>
</dbReference>
<dbReference type="GO" id="GO:0008254">
    <property type="term" value="F:3'-nucleotidase activity"/>
    <property type="evidence" value="ECO:0007669"/>
    <property type="project" value="UniProtKB-EC"/>
</dbReference>
<keyword evidence="15" id="KW-1185">Reference proteome</keyword>
<dbReference type="PRINTS" id="PR01607">
    <property type="entry name" value="APYRASEFAMLY"/>
</dbReference>
<dbReference type="CDD" id="cd07410">
    <property type="entry name" value="MPP_CpdB_N"/>
    <property type="match status" value="1"/>
</dbReference>
<dbReference type="InterPro" id="IPR006146">
    <property type="entry name" value="5'-Nucleotdase_CS"/>
</dbReference>
<keyword evidence="6" id="KW-0479">Metal-binding</keyword>
<gene>
    <name evidence="14" type="ORF">GEU84_010030</name>
</gene>
<evidence type="ECO:0000256" key="1">
    <source>
        <dbReference type="ARBA" id="ARBA00000527"/>
    </source>
</evidence>
<dbReference type="Gene3D" id="3.90.780.10">
    <property type="entry name" value="5'-Nucleotidase, C-terminal domain"/>
    <property type="match status" value="1"/>
</dbReference>
<comment type="caution">
    <text evidence="14">The sequence shown here is derived from an EMBL/GenBank/DDBJ whole genome shotgun (WGS) entry which is preliminary data.</text>
</comment>
<dbReference type="PROSITE" id="PS00786">
    <property type="entry name" value="5_NUCLEOTIDASE_2"/>
    <property type="match status" value="1"/>
</dbReference>
<dbReference type="InterPro" id="IPR029052">
    <property type="entry name" value="Metallo-depent_PP-like"/>
</dbReference>
<evidence type="ECO:0000313" key="15">
    <source>
        <dbReference type="Proteomes" id="UP000484076"/>
    </source>
</evidence>
<protein>
    <submittedName>
        <fullName evidence="14">Bifunctional 2',3'-cyclic-nucleotide 2'-phosphodiesterase/3'-nucleotidase</fullName>
    </submittedName>
</protein>
<dbReference type="InterPro" id="IPR004843">
    <property type="entry name" value="Calcineurin-like_PHP"/>
</dbReference>
<accession>A0A8X8KPB8</accession>
<sequence length="629" mass="65533">MNVTQEFSLPDSAGQVHLRILATSDLHVQVLPYDYYADRPVDTHGLARTASLIAAARAEAANCLLLDNGDFLQGNPMGDLYSRPGQLAPGQVHPILAAMNLLGYDAGTLGNHEFNYGLDFLQGVLKGAGYPLVSANIALGENDAPTLLPPYVLLDRQVADGAGASHNLRIGVIGFAPPQIVQWDRALLGNQLTTSDIVESAVRWVPQMQAAGCDVIVALSHSGIGGCHAVAGMENASTALAALPGIDAVVAGHSHLVFPGPGFAGLPGVDPVAGRLCGKPAVMPGFWGSHLGVIDLALQRAGGRWQVQAGRATTRAIWQRGADGLPHAQSDTDAAVASAMAGYHAETLAYARSPVGRASAPLNSFFALVTPSPAVAVVAEAQARHAAAWLADMPEAGLPLLSAVAPFKTGGRGGPENYTDVPAGDMALRHAADLYIYPNTVAVLRLTGAEVAEWLERAAGIFHRITPGLPDQPLIDPDFPSYNFDLIHGLSFTIDLAQPARYHHDGRLADPAAQRITGLAFGDGPVDPCASFIVASNSYRAAGSGGFAARPALLTGTTSIRDTLLAHIAATNPLPPPAPPFWRFAPMPGTSVTFDTAPAARAMLGDVPHLALTALGDTADGFVRFRLAL</sequence>
<dbReference type="InterPro" id="IPR041827">
    <property type="entry name" value="CpdB_N"/>
</dbReference>
<keyword evidence="8 11" id="KW-0547">Nucleotide-binding</keyword>
<keyword evidence="7" id="KW-0732">Signal</keyword>
<comment type="cofactor">
    <cofactor evidence="3">
        <name>a divalent metal cation</name>
        <dbReference type="ChEBI" id="CHEBI:60240"/>
    </cofactor>
</comment>
<evidence type="ECO:0000256" key="5">
    <source>
        <dbReference type="ARBA" id="ARBA00006654"/>
    </source>
</evidence>